<dbReference type="EMBL" id="DXDX01000189">
    <property type="protein sequence ID" value="HIY22305.1"/>
    <property type="molecule type" value="Genomic_DNA"/>
</dbReference>
<evidence type="ECO:0000313" key="1">
    <source>
        <dbReference type="EMBL" id="HIY22305.1"/>
    </source>
</evidence>
<protein>
    <submittedName>
        <fullName evidence="1">Bifunctional adenosylcobinamide kinase/adenosylcobinamide-phosphate guanylyltransferase</fullName>
    </submittedName>
</protein>
<organism evidence="1 2">
    <name type="scientific">Candidatus Flavonifractor merdigallinarum</name>
    <dbReference type="NCBI Taxonomy" id="2838589"/>
    <lineage>
        <taxon>Bacteria</taxon>
        <taxon>Bacillati</taxon>
        <taxon>Bacillota</taxon>
        <taxon>Clostridia</taxon>
        <taxon>Eubacteriales</taxon>
        <taxon>Oscillospiraceae</taxon>
        <taxon>Flavonifractor</taxon>
    </lineage>
</organism>
<reference evidence="1" key="2">
    <citation type="submission" date="2021-04" db="EMBL/GenBank/DDBJ databases">
        <authorList>
            <person name="Gilroy R."/>
        </authorList>
    </citation>
    <scope>NUCLEOTIDE SEQUENCE</scope>
    <source>
        <strain evidence="1">ChiBcec16_6824</strain>
    </source>
</reference>
<dbReference type="GO" id="GO:0009236">
    <property type="term" value="P:cobalamin biosynthetic process"/>
    <property type="evidence" value="ECO:0007669"/>
    <property type="project" value="InterPro"/>
</dbReference>
<name>A0A9D1YAK5_9FIRM</name>
<gene>
    <name evidence="1" type="ORF">H9841_10465</name>
</gene>
<dbReference type="InterPro" id="IPR003203">
    <property type="entry name" value="CobU/CobP"/>
</dbReference>
<accession>A0A9D1YAK5</accession>
<keyword evidence="1" id="KW-0808">Transferase</keyword>
<sequence length="121" mass="13054">MMLFIGGRAQGKAAYAAAHTGCTPQPCATPEEALNSPAIDQFHLLCRAILEGGGDLSAFVETLVAQNPDTVVVCDEIGLGIVPLDPFERRWREETSRALCRLAEVSQRVERVCCGLGVRLK</sequence>
<keyword evidence="1" id="KW-0548">Nucleotidyltransferase</keyword>
<dbReference type="InterPro" id="IPR027417">
    <property type="entry name" value="P-loop_NTPase"/>
</dbReference>
<dbReference type="AlphaFoldDB" id="A0A9D1YAK5"/>
<dbReference type="GO" id="GO:0016779">
    <property type="term" value="F:nucleotidyltransferase activity"/>
    <property type="evidence" value="ECO:0007669"/>
    <property type="project" value="UniProtKB-KW"/>
</dbReference>
<proteinExistence type="predicted"/>
<comment type="caution">
    <text evidence="1">The sequence shown here is derived from an EMBL/GenBank/DDBJ whole genome shotgun (WGS) entry which is preliminary data.</text>
</comment>
<dbReference type="Pfam" id="PF02283">
    <property type="entry name" value="CobU"/>
    <property type="match status" value="1"/>
</dbReference>
<dbReference type="GO" id="GO:0043752">
    <property type="term" value="F:adenosylcobinamide kinase activity"/>
    <property type="evidence" value="ECO:0007669"/>
    <property type="project" value="InterPro"/>
</dbReference>
<dbReference type="Gene3D" id="3.40.50.300">
    <property type="entry name" value="P-loop containing nucleotide triphosphate hydrolases"/>
    <property type="match status" value="1"/>
</dbReference>
<dbReference type="GO" id="GO:0000166">
    <property type="term" value="F:nucleotide binding"/>
    <property type="evidence" value="ECO:0007669"/>
    <property type="project" value="InterPro"/>
</dbReference>
<dbReference type="Proteomes" id="UP000823868">
    <property type="component" value="Unassembled WGS sequence"/>
</dbReference>
<evidence type="ECO:0000313" key="2">
    <source>
        <dbReference type="Proteomes" id="UP000823868"/>
    </source>
</evidence>
<keyword evidence="1" id="KW-0418">Kinase</keyword>
<dbReference type="SUPFAM" id="SSF52540">
    <property type="entry name" value="P-loop containing nucleoside triphosphate hydrolases"/>
    <property type="match status" value="1"/>
</dbReference>
<reference evidence="1" key="1">
    <citation type="journal article" date="2021" name="PeerJ">
        <title>Extensive microbial diversity within the chicken gut microbiome revealed by metagenomics and culture.</title>
        <authorList>
            <person name="Gilroy R."/>
            <person name="Ravi A."/>
            <person name="Getino M."/>
            <person name="Pursley I."/>
            <person name="Horton D.L."/>
            <person name="Alikhan N.F."/>
            <person name="Baker D."/>
            <person name="Gharbi K."/>
            <person name="Hall N."/>
            <person name="Watson M."/>
            <person name="Adriaenssens E.M."/>
            <person name="Foster-Nyarko E."/>
            <person name="Jarju S."/>
            <person name="Secka A."/>
            <person name="Antonio M."/>
            <person name="Oren A."/>
            <person name="Chaudhuri R.R."/>
            <person name="La Ragione R."/>
            <person name="Hildebrand F."/>
            <person name="Pallen M.J."/>
        </authorList>
    </citation>
    <scope>NUCLEOTIDE SEQUENCE</scope>
    <source>
        <strain evidence="1">ChiBcec16_6824</strain>
    </source>
</reference>